<gene>
    <name evidence="7" type="ORF">ACFSKO_20365</name>
</gene>
<evidence type="ECO:0000259" key="6">
    <source>
        <dbReference type="SMART" id="SM00962"/>
    </source>
</evidence>
<keyword evidence="4" id="KW-0342">GTP-binding</keyword>
<comment type="subcellular location">
    <subcellularLocation>
        <location evidence="1">Cell membrane</location>
        <topology evidence="1">Peripheral membrane protein</topology>
        <orientation evidence="1">Cytoplasmic side</orientation>
    </subcellularLocation>
</comment>
<evidence type="ECO:0000256" key="3">
    <source>
        <dbReference type="ARBA" id="ARBA00022741"/>
    </source>
</evidence>
<comment type="similarity">
    <text evidence="2">Belongs to the GTP-binding SRP family.</text>
</comment>
<dbReference type="SUPFAM" id="SSF52540">
    <property type="entry name" value="P-loop containing nucleoside triphosphate hydrolases"/>
    <property type="match status" value="1"/>
</dbReference>
<evidence type="ECO:0000256" key="2">
    <source>
        <dbReference type="ARBA" id="ARBA00008531"/>
    </source>
</evidence>
<dbReference type="PANTHER" id="PTHR43134:SF3">
    <property type="entry name" value="FLAGELLAR BIOSYNTHESIS PROTEIN FLHF"/>
    <property type="match status" value="1"/>
</dbReference>
<dbReference type="Gene3D" id="3.40.50.300">
    <property type="entry name" value="P-loop containing nucleotide triphosphate hydrolases"/>
    <property type="match status" value="1"/>
</dbReference>
<name>A0ABW5BSY6_9PROT</name>
<accession>A0ABW5BSY6</accession>
<evidence type="ECO:0000256" key="1">
    <source>
        <dbReference type="ARBA" id="ARBA00004413"/>
    </source>
</evidence>
<evidence type="ECO:0000313" key="7">
    <source>
        <dbReference type="EMBL" id="MFD2207978.1"/>
    </source>
</evidence>
<dbReference type="RefSeq" id="WP_380255149.1">
    <property type="nucleotide sequence ID" value="NZ_JBHUII010000013.1"/>
</dbReference>
<dbReference type="Pfam" id="PF00448">
    <property type="entry name" value="SRP54"/>
    <property type="match status" value="1"/>
</dbReference>
<keyword evidence="5" id="KW-0472">Membrane</keyword>
<evidence type="ECO:0000256" key="5">
    <source>
        <dbReference type="ARBA" id="ARBA00023136"/>
    </source>
</evidence>
<keyword evidence="8" id="KW-1185">Reference proteome</keyword>
<dbReference type="Proteomes" id="UP001597294">
    <property type="component" value="Unassembled WGS sequence"/>
</dbReference>
<reference evidence="8" key="1">
    <citation type="journal article" date="2019" name="Int. J. Syst. Evol. Microbiol.">
        <title>The Global Catalogue of Microorganisms (GCM) 10K type strain sequencing project: providing services to taxonomists for standard genome sequencing and annotation.</title>
        <authorList>
            <consortium name="The Broad Institute Genomics Platform"/>
            <consortium name="The Broad Institute Genome Sequencing Center for Infectious Disease"/>
            <person name="Wu L."/>
            <person name="Ma J."/>
        </authorList>
    </citation>
    <scope>NUCLEOTIDE SEQUENCE [LARGE SCALE GENOMIC DNA]</scope>
    <source>
        <strain evidence="8">CGMCC 4.7192</strain>
    </source>
</reference>
<organism evidence="7 8">
    <name type="scientific">Kiloniella antarctica</name>
    <dbReference type="NCBI Taxonomy" id="1550907"/>
    <lineage>
        <taxon>Bacteria</taxon>
        <taxon>Pseudomonadati</taxon>
        <taxon>Pseudomonadota</taxon>
        <taxon>Alphaproteobacteria</taxon>
        <taxon>Rhodospirillales</taxon>
        <taxon>Kiloniellaceae</taxon>
        <taxon>Kiloniella</taxon>
    </lineage>
</organism>
<proteinExistence type="inferred from homology"/>
<sequence>MRLKHYIANSLPEAMDQVRDDLGEDAIILATDELGPDQGVRVTAGLDDHPDHDFSIEDPDDDVDVVDEITEVLDFHRLPPEMIDSLVGQAIGIPASEWHISLAGALDNHFKFAHIPTRPLPRPLMLIGSPGDGKTSTIAKLCAKARIADIPTTVVTIDSEKTGGIEQIAAFCHRLQIDLDIAETPENLTECMARISKERLVLIDTMGVNPFDEDAIHYLGDFAQASDAEITLIIPAGGDVYEAAEKATAFGALNPKFIIPTKLDMTRRFGGLLTAAYTANLAFMAAGTSPHIADGLSSINPVSLARLLLPTRLEPQQNTLATGTRL</sequence>
<keyword evidence="3" id="KW-0547">Nucleotide-binding</keyword>
<feature type="domain" description="SRP54-type proteins GTP-binding" evidence="6">
    <location>
        <begin position="121"/>
        <end position="310"/>
    </location>
</feature>
<dbReference type="InterPro" id="IPR027417">
    <property type="entry name" value="P-loop_NTPase"/>
</dbReference>
<dbReference type="EMBL" id="JBHUII010000013">
    <property type="protein sequence ID" value="MFD2207978.1"/>
    <property type="molecule type" value="Genomic_DNA"/>
</dbReference>
<dbReference type="PANTHER" id="PTHR43134">
    <property type="entry name" value="SIGNAL RECOGNITION PARTICLE RECEPTOR SUBUNIT ALPHA"/>
    <property type="match status" value="1"/>
</dbReference>
<protein>
    <submittedName>
        <fullName evidence="7">GTP-binding protein</fullName>
    </submittedName>
</protein>
<dbReference type="SMART" id="SM00962">
    <property type="entry name" value="SRP54"/>
    <property type="match status" value="1"/>
</dbReference>
<evidence type="ECO:0000313" key="8">
    <source>
        <dbReference type="Proteomes" id="UP001597294"/>
    </source>
</evidence>
<comment type="caution">
    <text evidence="7">The sequence shown here is derived from an EMBL/GenBank/DDBJ whole genome shotgun (WGS) entry which is preliminary data.</text>
</comment>
<evidence type="ECO:0000256" key="4">
    <source>
        <dbReference type="ARBA" id="ARBA00023134"/>
    </source>
</evidence>
<dbReference type="InterPro" id="IPR000897">
    <property type="entry name" value="SRP54_GTPase_dom"/>
</dbReference>